<evidence type="ECO:0000313" key="3">
    <source>
        <dbReference type="Proteomes" id="UP000829196"/>
    </source>
</evidence>
<dbReference type="Pfam" id="PF12043">
    <property type="entry name" value="DUF3527"/>
    <property type="match status" value="2"/>
</dbReference>
<comment type="caution">
    <text evidence="2">The sequence shown here is derived from an EMBL/GenBank/DDBJ whole genome shotgun (WGS) entry which is preliminary data.</text>
</comment>
<feature type="region of interest" description="Disordered" evidence="1">
    <location>
        <begin position="833"/>
        <end position="859"/>
    </location>
</feature>
<feature type="region of interest" description="Disordered" evidence="1">
    <location>
        <begin position="362"/>
        <end position="396"/>
    </location>
</feature>
<feature type="region of interest" description="Disordered" evidence="1">
    <location>
        <begin position="178"/>
        <end position="223"/>
    </location>
</feature>
<feature type="compositionally biased region" description="Basic residues" evidence="1">
    <location>
        <begin position="434"/>
        <end position="443"/>
    </location>
</feature>
<dbReference type="PANTHER" id="PTHR31390">
    <property type="entry name" value="EXPRESSED PROTEIN"/>
    <property type="match status" value="1"/>
</dbReference>
<dbReference type="EMBL" id="JAGYWB010000012">
    <property type="protein sequence ID" value="KAI0502097.1"/>
    <property type="molecule type" value="Genomic_DNA"/>
</dbReference>
<feature type="compositionally biased region" description="Polar residues" evidence="1">
    <location>
        <begin position="364"/>
        <end position="380"/>
    </location>
</feature>
<proteinExistence type="predicted"/>
<dbReference type="Proteomes" id="UP000829196">
    <property type="component" value="Unassembled WGS sequence"/>
</dbReference>
<feature type="compositionally biased region" description="Polar residues" evidence="1">
    <location>
        <begin position="833"/>
        <end position="843"/>
    </location>
</feature>
<dbReference type="InterPro" id="IPR021916">
    <property type="entry name" value="DUF3527"/>
</dbReference>
<keyword evidence="3" id="KW-1185">Reference proteome</keyword>
<evidence type="ECO:0000256" key="1">
    <source>
        <dbReference type="SAM" id="MobiDB-lite"/>
    </source>
</evidence>
<feature type="region of interest" description="Disordered" evidence="1">
    <location>
        <begin position="250"/>
        <end position="274"/>
    </location>
</feature>
<dbReference type="OrthoDB" id="1898655at2759"/>
<dbReference type="AlphaFoldDB" id="A0A8T3B140"/>
<organism evidence="2 3">
    <name type="scientific">Dendrobium nobile</name>
    <name type="common">Orchid</name>
    <dbReference type="NCBI Taxonomy" id="94219"/>
    <lineage>
        <taxon>Eukaryota</taxon>
        <taxon>Viridiplantae</taxon>
        <taxon>Streptophyta</taxon>
        <taxon>Embryophyta</taxon>
        <taxon>Tracheophyta</taxon>
        <taxon>Spermatophyta</taxon>
        <taxon>Magnoliopsida</taxon>
        <taxon>Liliopsida</taxon>
        <taxon>Asparagales</taxon>
        <taxon>Orchidaceae</taxon>
        <taxon>Epidendroideae</taxon>
        <taxon>Malaxideae</taxon>
        <taxon>Dendrobiinae</taxon>
        <taxon>Dendrobium</taxon>
    </lineage>
</organism>
<feature type="region of interest" description="Disordered" evidence="1">
    <location>
        <begin position="62"/>
        <end position="96"/>
    </location>
</feature>
<accession>A0A8T3B140</accession>
<evidence type="ECO:0000313" key="2">
    <source>
        <dbReference type="EMBL" id="KAI0502097.1"/>
    </source>
</evidence>
<name>A0A8T3B140_DENNO</name>
<feature type="compositionally biased region" description="Basic and acidic residues" evidence="1">
    <location>
        <begin position="199"/>
        <end position="221"/>
    </location>
</feature>
<reference evidence="2" key="1">
    <citation type="journal article" date="2022" name="Front. Genet.">
        <title>Chromosome-Scale Assembly of the Dendrobium nobile Genome Provides Insights Into the Molecular Mechanism of the Biosynthesis of the Medicinal Active Ingredient of Dendrobium.</title>
        <authorList>
            <person name="Xu Q."/>
            <person name="Niu S.-C."/>
            <person name="Li K.-L."/>
            <person name="Zheng P.-J."/>
            <person name="Zhang X.-J."/>
            <person name="Jia Y."/>
            <person name="Liu Y."/>
            <person name="Niu Y.-X."/>
            <person name="Yu L.-H."/>
            <person name="Chen D.-F."/>
            <person name="Zhang G.-Q."/>
        </authorList>
    </citation>
    <scope>NUCLEOTIDE SEQUENCE</scope>
    <source>
        <tissue evidence="2">Leaf</tissue>
    </source>
</reference>
<protein>
    <submittedName>
        <fullName evidence="2">Uncharacterized protein</fullName>
    </submittedName>
</protein>
<feature type="region of interest" description="Disordered" evidence="1">
    <location>
        <begin position="412"/>
        <end position="443"/>
    </location>
</feature>
<gene>
    <name evidence="2" type="ORF">KFK09_017043</name>
</gene>
<sequence>MHSSLYPEQSEDGETTKLNCETTVKNASVQAQLPSKFFNERLATPRVRCAVDVDEARPLRCRRSSRRPRSDRYTTETEVLASASSSGNRPKPWPSRKGAEVEELVKYMSSVPCYLQRIEKGENFQEKALNFGVIDWRRLEKWTSGQKKDQKILVSSTINLAESSSLFTNQTCSYSGCSNSNSPVQRQQTSCRSSSSSPAERKRTLSLDGNWDRSPKSRTSTESRSLWCSHEKFPESKHEYGTSMQIAAGSSIEKEKPKSCDQQSSNHDGRFPDKRFSCEKSKTLVGMRGDRKAMEVCNSLSGKLPQKYSHQSSVSRELLQSGLLSSMFQSDQSDLGSAALPTKNGVTSTKFMTINEEVKPIGKSSGNYMFNTDDQSSNQKVEGISGGRKEPLPKLSSASGLKWLNRSSSLKDVSSSHQLKDTNGLDISDDKGRSNSRGRRSPLRRILDPLLKLKYDGNSGPIASSPIQLSQEHRLNNNVSSGKESTSLYAMQKSSDASIVSSNTQMPITSHGLLQDEKHSVTMRQALVKLAWKKGQPLFMFSANDDSVLVASMRRTNRLGKEDSGGIYTIVTAEEHKKKGGIWIGLGRSGKPNLLYDVVGRMEVSCSMLSSSDSKNLEFSRQFVLVSDELLPNQGCIDSEQSSQLAAIVVKAPCKNLNGSIFNVLSRDPEFENLAQEKLSSLHIESLQVEKYPEYSRACSISAILPIGIHGFSDLGKPSTLIERWKSGGSCDCEGWDEGCRLTVLADSLHEMKVASSVEVCPTTDGFRDIELFIQGGKADNKYAFRMIAFKEGLYTVEFGSSITSLQAFAICIATLHCKNSIDEDPLYENYPKMNSMQNNGGPTSYEPHHPPFSPVGRS</sequence>
<dbReference type="PANTHER" id="PTHR31390:SF12">
    <property type="entry name" value="PUTATIVE (DUF3527)-RELATED"/>
    <property type="match status" value="1"/>
</dbReference>
<feature type="compositionally biased region" description="Polar residues" evidence="1">
    <location>
        <begin position="178"/>
        <end position="192"/>
    </location>
</feature>